<evidence type="ECO:0000313" key="5">
    <source>
        <dbReference type="Proteomes" id="UP000799444"/>
    </source>
</evidence>
<gene>
    <name evidence="4" type="ORF">EJ04DRAFT_356725</name>
</gene>
<evidence type="ECO:0000259" key="3">
    <source>
        <dbReference type="PROSITE" id="PS51025"/>
    </source>
</evidence>
<dbReference type="Pfam" id="PF01480">
    <property type="entry name" value="PWI"/>
    <property type="match status" value="1"/>
</dbReference>
<dbReference type="PANTHER" id="PTHR23148:SF0">
    <property type="entry name" value="SERINE_ARGININE REPETITIVE MATRIX PROTEIN 1"/>
    <property type="match status" value="1"/>
</dbReference>
<dbReference type="PROSITE" id="PS51025">
    <property type="entry name" value="PWI"/>
    <property type="match status" value="1"/>
</dbReference>
<feature type="domain" description="PWI" evidence="3">
    <location>
        <begin position="6"/>
        <end position="105"/>
    </location>
</feature>
<dbReference type="PANTHER" id="PTHR23148">
    <property type="entry name" value="SERINE/ARGININE REGULATED NUCLEAR MATRIX PROTEIN"/>
    <property type="match status" value="1"/>
</dbReference>
<feature type="region of interest" description="Disordered" evidence="2">
    <location>
        <begin position="130"/>
        <end position="150"/>
    </location>
</feature>
<accession>A0A9P4R9T0</accession>
<dbReference type="Gene3D" id="1.20.1390.10">
    <property type="entry name" value="PWI domain"/>
    <property type="match status" value="1"/>
</dbReference>
<dbReference type="GO" id="GO:0048024">
    <property type="term" value="P:regulation of mRNA splicing, via spliceosome"/>
    <property type="evidence" value="ECO:0007669"/>
    <property type="project" value="TreeGrafter"/>
</dbReference>
<name>A0A9P4R9T0_9PLEO</name>
<dbReference type="SUPFAM" id="SSF101233">
    <property type="entry name" value="PWI domain"/>
    <property type="match status" value="1"/>
</dbReference>
<evidence type="ECO:0000256" key="2">
    <source>
        <dbReference type="SAM" id="MobiDB-lite"/>
    </source>
</evidence>
<dbReference type="InterPro" id="IPR036483">
    <property type="entry name" value="PWI_dom_sf"/>
</dbReference>
<dbReference type="GO" id="GO:0006397">
    <property type="term" value="P:mRNA processing"/>
    <property type="evidence" value="ECO:0007669"/>
    <property type="project" value="UniProtKB-KW"/>
</dbReference>
<keyword evidence="5" id="KW-1185">Reference proteome</keyword>
<dbReference type="GO" id="GO:0005681">
    <property type="term" value="C:spliceosomal complex"/>
    <property type="evidence" value="ECO:0007669"/>
    <property type="project" value="TreeGrafter"/>
</dbReference>
<dbReference type="OrthoDB" id="163257at2759"/>
<dbReference type="EMBL" id="ML996105">
    <property type="protein sequence ID" value="KAF2739309.1"/>
    <property type="molecule type" value="Genomic_DNA"/>
</dbReference>
<reference evidence="4" key="1">
    <citation type="journal article" date="2020" name="Stud. Mycol.">
        <title>101 Dothideomycetes genomes: a test case for predicting lifestyles and emergence of pathogens.</title>
        <authorList>
            <person name="Haridas S."/>
            <person name="Albert R."/>
            <person name="Binder M."/>
            <person name="Bloem J."/>
            <person name="Labutti K."/>
            <person name="Salamov A."/>
            <person name="Andreopoulos B."/>
            <person name="Baker S."/>
            <person name="Barry K."/>
            <person name="Bills G."/>
            <person name="Bluhm B."/>
            <person name="Cannon C."/>
            <person name="Castanera R."/>
            <person name="Culley D."/>
            <person name="Daum C."/>
            <person name="Ezra D."/>
            <person name="Gonzalez J."/>
            <person name="Henrissat B."/>
            <person name="Kuo A."/>
            <person name="Liang C."/>
            <person name="Lipzen A."/>
            <person name="Lutzoni F."/>
            <person name="Magnuson J."/>
            <person name="Mondo S."/>
            <person name="Nolan M."/>
            <person name="Ohm R."/>
            <person name="Pangilinan J."/>
            <person name="Park H.-J."/>
            <person name="Ramirez L."/>
            <person name="Alfaro M."/>
            <person name="Sun H."/>
            <person name="Tritt A."/>
            <person name="Yoshinaga Y."/>
            <person name="Zwiers L.-H."/>
            <person name="Turgeon B."/>
            <person name="Goodwin S."/>
            <person name="Spatafora J."/>
            <person name="Crous P."/>
            <person name="Grigoriev I."/>
        </authorList>
    </citation>
    <scope>NUCLEOTIDE SEQUENCE</scope>
    <source>
        <strain evidence="4">CBS 125425</strain>
    </source>
</reference>
<keyword evidence="1" id="KW-0507">mRNA processing</keyword>
<sequence length="150" mass="16954">MAMTKASKYPPEFGQKVDRDKVNIDLMKKWIAGKIEAIMEKDDDIVIDMCYNMLDVKEPDIAGIYDMLEGFLGRAACTKFCKELWNLMLSAQNSPIGVPKELLEAKKLQLQQEQGRHSNDARGLRLTRFAGIQGRRRQSPPTGQGTTRHG</sequence>
<dbReference type="AlphaFoldDB" id="A0A9P4R9T0"/>
<evidence type="ECO:0000256" key="1">
    <source>
        <dbReference type="ARBA" id="ARBA00022664"/>
    </source>
</evidence>
<comment type="caution">
    <text evidence="4">The sequence shown here is derived from an EMBL/GenBank/DDBJ whole genome shotgun (WGS) entry which is preliminary data.</text>
</comment>
<feature type="compositionally biased region" description="Polar residues" evidence="2">
    <location>
        <begin position="139"/>
        <end position="150"/>
    </location>
</feature>
<dbReference type="SMART" id="SM00311">
    <property type="entry name" value="PWI"/>
    <property type="match status" value="1"/>
</dbReference>
<dbReference type="GO" id="GO:0003723">
    <property type="term" value="F:RNA binding"/>
    <property type="evidence" value="ECO:0007669"/>
    <property type="project" value="TreeGrafter"/>
</dbReference>
<organism evidence="4 5">
    <name type="scientific">Polyplosphaeria fusca</name>
    <dbReference type="NCBI Taxonomy" id="682080"/>
    <lineage>
        <taxon>Eukaryota</taxon>
        <taxon>Fungi</taxon>
        <taxon>Dikarya</taxon>
        <taxon>Ascomycota</taxon>
        <taxon>Pezizomycotina</taxon>
        <taxon>Dothideomycetes</taxon>
        <taxon>Pleosporomycetidae</taxon>
        <taxon>Pleosporales</taxon>
        <taxon>Tetraplosphaeriaceae</taxon>
        <taxon>Polyplosphaeria</taxon>
    </lineage>
</organism>
<protein>
    <submittedName>
        <fullName evidence="4">PWI domain-containing protein</fullName>
    </submittedName>
</protein>
<evidence type="ECO:0000313" key="4">
    <source>
        <dbReference type="EMBL" id="KAF2739309.1"/>
    </source>
</evidence>
<dbReference type="Proteomes" id="UP000799444">
    <property type="component" value="Unassembled WGS sequence"/>
</dbReference>
<dbReference type="InterPro" id="IPR052225">
    <property type="entry name" value="Ser/Arg_repetitive_matrix"/>
</dbReference>
<proteinExistence type="predicted"/>
<dbReference type="InterPro" id="IPR002483">
    <property type="entry name" value="PWI_dom"/>
</dbReference>